<accession>A0AAW2JRG7</accession>
<feature type="region of interest" description="Disordered" evidence="1">
    <location>
        <begin position="82"/>
        <end position="120"/>
    </location>
</feature>
<sequence>MSTAVIRKNLFKPIIGGNEFSKLGVVYVLVSPSRRSPCASIICTIVGGYSVVVLSGRSNRLLWTASHTVPLLPHCGRRLVRPGHGRGQVVRPPARDVSGAPEASTQPIVPPPAPSSATPC</sequence>
<comment type="caution">
    <text evidence="2">The sequence shown here is derived from an EMBL/GenBank/DDBJ whole genome shotgun (WGS) entry which is preliminary data.</text>
</comment>
<dbReference type="AlphaFoldDB" id="A0AAW2JRG7"/>
<evidence type="ECO:0000313" key="2">
    <source>
        <dbReference type="EMBL" id="KAL0296213.1"/>
    </source>
</evidence>
<reference evidence="2" key="1">
    <citation type="submission" date="2020-06" db="EMBL/GenBank/DDBJ databases">
        <authorList>
            <person name="Li T."/>
            <person name="Hu X."/>
            <person name="Zhang T."/>
            <person name="Song X."/>
            <person name="Zhang H."/>
            <person name="Dai N."/>
            <person name="Sheng W."/>
            <person name="Hou X."/>
            <person name="Wei L."/>
        </authorList>
    </citation>
    <scope>NUCLEOTIDE SEQUENCE</scope>
    <source>
        <strain evidence="2">G02</strain>
        <tissue evidence="2">Leaf</tissue>
    </source>
</reference>
<reference evidence="2" key="2">
    <citation type="journal article" date="2024" name="Plant">
        <title>Genomic evolution and insights into agronomic trait innovations of Sesamum species.</title>
        <authorList>
            <person name="Miao H."/>
            <person name="Wang L."/>
            <person name="Qu L."/>
            <person name="Liu H."/>
            <person name="Sun Y."/>
            <person name="Le M."/>
            <person name="Wang Q."/>
            <person name="Wei S."/>
            <person name="Zheng Y."/>
            <person name="Lin W."/>
            <person name="Duan Y."/>
            <person name="Cao H."/>
            <person name="Xiong S."/>
            <person name="Wang X."/>
            <person name="Wei L."/>
            <person name="Li C."/>
            <person name="Ma Q."/>
            <person name="Ju M."/>
            <person name="Zhao R."/>
            <person name="Li G."/>
            <person name="Mu C."/>
            <person name="Tian Q."/>
            <person name="Mei H."/>
            <person name="Zhang T."/>
            <person name="Gao T."/>
            <person name="Zhang H."/>
        </authorList>
    </citation>
    <scope>NUCLEOTIDE SEQUENCE</scope>
    <source>
        <strain evidence="2">G02</strain>
    </source>
</reference>
<gene>
    <name evidence="2" type="ORF">Sradi_6673400</name>
</gene>
<dbReference type="EMBL" id="JACGWJ010000032">
    <property type="protein sequence ID" value="KAL0296213.1"/>
    <property type="molecule type" value="Genomic_DNA"/>
</dbReference>
<evidence type="ECO:0000256" key="1">
    <source>
        <dbReference type="SAM" id="MobiDB-lite"/>
    </source>
</evidence>
<organism evidence="2">
    <name type="scientific">Sesamum radiatum</name>
    <name type="common">Black benniseed</name>
    <dbReference type="NCBI Taxonomy" id="300843"/>
    <lineage>
        <taxon>Eukaryota</taxon>
        <taxon>Viridiplantae</taxon>
        <taxon>Streptophyta</taxon>
        <taxon>Embryophyta</taxon>
        <taxon>Tracheophyta</taxon>
        <taxon>Spermatophyta</taxon>
        <taxon>Magnoliopsida</taxon>
        <taxon>eudicotyledons</taxon>
        <taxon>Gunneridae</taxon>
        <taxon>Pentapetalae</taxon>
        <taxon>asterids</taxon>
        <taxon>lamiids</taxon>
        <taxon>Lamiales</taxon>
        <taxon>Pedaliaceae</taxon>
        <taxon>Sesamum</taxon>
    </lineage>
</organism>
<name>A0AAW2JRG7_SESRA</name>
<protein>
    <submittedName>
        <fullName evidence="2">Uncharacterized protein</fullName>
    </submittedName>
</protein>
<proteinExistence type="predicted"/>